<comment type="caution">
    <text evidence="1">The sequence shown here is derived from an EMBL/GenBank/DDBJ whole genome shotgun (WGS) entry which is preliminary data.</text>
</comment>
<reference evidence="1 2" key="1">
    <citation type="submission" date="2023-11" db="EMBL/GenBank/DDBJ databases">
        <authorList>
            <person name="Hedman E."/>
            <person name="Englund M."/>
            <person name="Stromberg M."/>
            <person name="Nyberg Akerstrom W."/>
            <person name="Nylinder S."/>
            <person name="Jareborg N."/>
            <person name="Kallberg Y."/>
            <person name="Kronander E."/>
        </authorList>
    </citation>
    <scope>NUCLEOTIDE SEQUENCE [LARGE SCALE GENOMIC DNA]</scope>
</reference>
<dbReference type="InterPro" id="IPR027417">
    <property type="entry name" value="P-loop_NTPase"/>
</dbReference>
<dbReference type="GO" id="GO:0006260">
    <property type="term" value="P:DNA replication"/>
    <property type="evidence" value="ECO:0007669"/>
    <property type="project" value="TreeGrafter"/>
</dbReference>
<evidence type="ECO:0000313" key="1">
    <source>
        <dbReference type="EMBL" id="CAK1590147.1"/>
    </source>
</evidence>
<dbReference type="PANTHER" id="PTHR23274">
    <property type="entry name" value="DNA HELICASE-RELATED"/>
    <property type="match status" value="1"/>
</dbReference>
<keyword evidence="2" id="KW-1185">Reference proteome</keyword>
<organism evidence="1 2">
    <name type="scientific">Parnassius mnemosyne</name>
    <name type="common">clouded apollo</name>
    <dbReference type="NCBI Taxonomy" id="213953"/>
    <lineage>
        <taxon>Eukaryota</taxon>
        <taxon>Metazoa</taxon>
        <taxon>Ecdysozoa</taxon>
        <taxon>Arthropoda</taxon>
        <taxon>Hexapoda</taxon>
        <taxon>Insecta</taxon>
        <taxon>Pterygota</taxon>
        <taxon>Neoptera</taxon>
        <taxon>Endopterygota</taxon>
        <taxon>Lepidoptera</taxon>
        <taxon>Glossata</taxon>
        <taxon>Ditrysia</taxon>
        <taxon>Papilionoidea</taxon>
        <taxon>Papilionidae</taxon>
        <taxon>Parnassiinae</taxon>
        <taxon>Parnassini</taxon>
        <taxon>Parnassius</taxon>
        <taxon>Driopa</taxon>
    </lineage>
</organism>
<evidence type="ECO:0008006" key="3">
    <source>
        <dbReference type="Google" id="ProtNLM"/>
    </source>
</evidence>
<dbReference type="EMBL" id="CAVLGL010000085">
    <property type="protein sequence ID" value="CAK1590147.1"/>
    <property type="molecule type" value="Genomic_DNA"/>
</dbReference>
<proteinExistence type="predicted"/>
<dbReference type="SUPFAM" id="SSF52540">
    <property type="entry name" value="P-loop containing nucleoside triphosphate hydrolases"/>
    <property type="match status" value="1"/>
</dbReference>
<dbReference type="Proteomes" id="UP001314205">
    <property type="component" value="Unassembled WGS sequence"/>
</dbReference>
<evidence type="ECO:0000313" key="2">
    <source>
        <dbReference type="Proteomes" id="UP001314205"/>
    </source>
</evidence>
<accession>A0AAV1L7Y7</accession>
<sequence length="121" mass="14250">MLRNINQPLLCNGTRLAVKKLMNNVIEAKIIKGKYKGEDVLIPRIPMFPTDLPFDFRRLQFPVRLAFVITINKSQGQSLKICGINLEFPCFAHGRIRNYTSRVREWENHHIYTLQKKRQKI</sequence>
<protein>
    <recommendedName>
        <fullName evidence="3">ATP-dependent DNA helicase</fullName>
    </recommendedName>
</protein>
<dbReference type="GO" id="GO:0005657">
    <property type="term" value="C:replication fork"/>
    <property type="evidence" value="ECO:0007669"/>
    <property type="project" value="TreeGrafter"/>
</dbReference>
<name>A0AAV1L7Y7_9NEOP</name>
<gene>
    <name evidence="1" type="ORF">PARMNEM_LOCUS10555</name>
</gene>
<dbReference type="PANTHER" id="PTHR23274:SF33">
    <property type="entry name" value="ANIMAL RPA1 DOMAIN PROTEIN"/>
    <property type="match status" value="1"/>
</dbReference>
<dbReference type="AlphaFoldDB" id="A0AAV1L7Y7"/>